<proteinExistence type="inferred from homology"/>
<organism evidence="2">
    <name type="scientific">marine metagenome</name>
    <dbReference type="NCBI Taxonomy" id="408172"/>
    <lineage>
        <taxon>unclassified sequences</taxon>
        <taxon>metagenomes</taxon>
        <taxon>ecological metagenomes</taxon>
    </lineage>
</organism>
<dbReference type="AlphaFoldDB" id="A0A382P5I5"/>
<feature type="non-terminal residue" evidence="2">
    <location>
        <position position="216"/>
    </location>
</feature>
<evidence type="ECO:0008006" key="3">
    <source>
        <dbReference type="Google" id="ProtNLM"/>
    </source>
</evidence>
<evidence type="ECO:0000313" key="2">
    <source>
        <dbReference type="EMBL" id="SVC68623.1"/>
    </source>
</evidence>
<gene>
    <name evidence="2" type="ORF">METZ01_LOCUS321477</name>
</gene>
<dbReference type="Gene3D" id="1.10.630.10">
    <property type="entry name" value="Cytochrome P450"/>
    <property type="match status" value="1"/>
</dbReference>
<dbReference type="EMBL" id="UINC01105018">
    <property type="protein sequence ID" value="SVC68623.1"/>
    <property type="molecule type" value="Genomic_DNA"/>
</dbReference>
<dbReference type="GO" id="GO:0005506">
    <property type="term" value="F:iron ion binding"/>
    <property type="evidence" value="ECO:0007669"/>
    <property type="project" value="InterPro"/>
</dbReference>
<dbReference type="SUPFAM" id="SSF48264">
    <property type="entry name" value="Cytochrome P450"/>
    <property type="match status" value="1"/>
</dbReference>
<protein>
    <recommendedName>
        <fullName evidence="3">Cytochrome P450</fullName>
    </recommendedName>
</protein>
<reference evidence="2" key="1">
    <citation type="submission" date="2018-05" db="EMBL/GenBank/DDBJ databases">
        <authorList>
            <person name="Lanie J.A."/>
            <person name="Ng W.-L."/>
            <person name="Kazmierczak K.M."/>
            <person name="Andrzejewski T.M."/>
            <person name="Davidsen T.M."/>
            <person name="Wayne K.J."/>
            <person name="Tettelin H."/>
            <person name="Glass J.I."/>
            <person name="Rusch D."/>
            <person name="Podicherti R."/>
            <person name="Tsui H.-C.T."/>
            <person name="Winkler M.E."/>
        </authorList>
    </citation>
    <scope>NUCLEOTIDE SEQUENCE</scope>
</reference>
<dbReference type="InterPro" id="IPR036396">
    <property type="entry name" value="Cyt_P450_sf"/>
</dbReference>
<comment type="similarity">
    <text evidence="1">Belongs to the cytochrome P450 family.</text>
</comment>
<dbReference type="PANTHER" id="PTHR46696">
    <property type="entry name" value="P450, PUTATIVE (EUROFUNG)-RELATED"/>
    <property type="match status" value="1"/>
</dbReference>
<dbReference type="GO" id="GO:0004497">
    <property type="term" value="F:monooxygenase activity"/>
    <property type="evidence" value="ECO:0007669"/>
    <property type="project" value="InterPro"/>
</dbReference>
<dbReference type="GO" id="GO:0016705">
    <property type="term" value="F:oxidoreductase activity, acting on paired donors, with incorporation or reduction of molecular oxygen"/>
    <property type="evidence" value="ECO:0007669"/>
    <property type="project" value="InterPro"/>
</dbReference>
<dbReference type="PANTHER" id="PTHR46696:SF1">
    <property type="entry name" value="CYTOCHROME P450 YJIB-RELATED"/>
    <property type="match status" value="1"/>
</dbReference>
<evidence type="ECO:0000256" key="1">
    <source>
        <dbReference type="ARBA" id="ARBA00010617"/>
    </source>
</evidence>
<dbReference type="GO" id="GO:0020037">
    <property type="term" value="F:heme binding"/>
    <property type="evidence" value="ECO:0007669"/>
    <property type="project" value="InterPro"/>
</dbReference>
<sequence>MAMFDYKTATQESAREFATNVNLDQLDVSNHFLFQSDAHWPLFERLRNEDPVHFHADSRYGPFWSVTSHDAIKDIEADHHRFSSEPSITIIDATGVAVTGVAGGNSTSFIAMDQPRHDEQRRTVSPVVAPPNLARMEGLIRERVEDILDNLPIGEEFNWVKRVSIELTTRMLATLFDFPYEERSRLTYWSDVAVMGPRSGYVDTWDEARAELQNCL</sequence>
<name>A0A382P5I5_9ZZZZ</name>
<accession>A0A382P5I5</accession>